<feature type="compositionally biased region" description="Low complexity" evidence="1">
    <location>
        <begin position="122"/>
        <end position="134"/>
    </location>
</feature>
<sequence>PRIQSKIEAQTSKLNQNKQFARKPSNQSSNRSTSGAKGGVEETEQKGVRQEQTVAPQWAKWLQWTHILHEQQTLAAIINVRHEMDGTLLESCGEGEIEWHCAQTDRNPQTVKPKPNVLWDQSSSISNSSSTTAHESTEERDWFGLEMTA</sequence>
<feature type="compositionally biased region" description="Basic and acidic residues" evidence="1">
    <location>
        <begin position="39"/>
        <end position="49"/>
    </location>
</feature>
<dbReference type="Proteomes" id="UP000606786">
    <property type="component" value="Unassembled WGS sequence"/>
</dbReference>
<protein>
    <submittedName>
        <fullName evidence="2">(Mediterranean fruit fly) hypothetical protein</fullName>
    </submittedName>
</protein>
<evidence type="ECO:0000313" key="2">
    <source>
        <dbReference type="EMBL" id="CAD6998734.1"/>
    </source>
</evidence>
<feature type="non-terminal residue" evidence="2">
    <location>
        <position position="149"/>
    </location>
</feature>
<feature type="region of interest" description="Disordered" evidence="1">
    <location>
        <begin position="120"/>
        <end position="149"/>
    </location>
</feature>
<proteinExistence type="predicted"/>
<gene>
    <name evidence="2" type="ORF">CCAP1982_LOCUS7289</name>
</gene>
<evidence type="ECO:0000313" key="3">
    <source>
        <dbReference type="Proteomes" id="UP000606786"/>
    </source>
</evidence>
<feature type="compositionally biased region" description="Polar residues" evidence="1">
    <location>
        <begin position="7"/>
        <end position="35"/>
    </location>
</feature>
<dbReference type="AlphaFoldDB" id="A0A811UIT2"/>
<feature type="region of interest" description="Disordered" evidence="1">
    <location>
        <begin position="1"/>
        <end position="52"/>
    </location>
</feature>
<reference evidence="2" key="1">
    <citation type="submission" date="2020-11" db="EMBL/GenBank/DDBJ databases">
        <authorList>
            <person name="Whitehead M."/>
        </authorList>
    </citation>
    <scope>NUCLEOTIDE SEQUENCE</scope>
    <source>
        <strain evidence="2">EGII</strain>
    </source>
</reference>
<keyword evidence="3" id="KW-1185">Reference proteome</keyword>
<accession>A0A811UIT2</accession>
<comment type="caution">
    <text evidence="2">The sequence shown here is derived from an EMBL/GenBank/DDBJ whole genome shotgun (WGS) entry which is preliminary data.</text>
</comment>
<dbReference type="EMBL" id="CAJHJT010000012">
    <property type="protein sequence ID" value="CAD6998734.1"/>
    <property type="molecule type" value="Genomic_DNA"/>
</dbReference>
<name>A0A811UIT2_CERCA</name>
<evidence type="ECO:0000256" key="1">
    <source>
        <dbReference type="SAM" id="MobiDB-lite"/>
    </source>
</evidence>
<organism evidence="2 3">
    <name type="scientific">Ceratitis capitata</name>
    <name type="common">Mediterranean fruit fly</name>
    <name type="synonym">Tephritis capitata</name>
    <dbReference type="NCBI Taxonomy" id="7213"/>
    <lineage>
        <taxon>Eukaryota</taxon>
        <taxon>Metazoa</taxon>
        <taxon>Ecdysozoa</taxon>
        <taxon>Arthropoda</taxon>
        <taxon>Hexapoda</taxon>
        <taxon>Insecta</taxon>
        <taxon>Pterygota</taxon>
        <taxon>Neoptera</taxon>
        <taxon>Endopterygota</taxon>
        <taxon>Diptera</taxon>
        <taxon>Brachycera</taxon>
        <taxon>Muscomorpha</taxon>
        <taxon>Tephritoidea</taxon>
        <taxon>Tephritidae</taxon>
        <taxon>Ceratitis</taxon>
        <taxon>Ceratitis</taxon>
    </lineage>
</organism>